<dbReference type="InterPro" id="IPR029165">
    <property type="entry name" value="SASRP1"/>
</dbReference>
<evidence type="ECO:0000313" key="2">
    <source>
        <dbReference type="Proteomes" id="UP000770717"/>
    </source>
</evidence>
<name>A0A8J6KIV9_ELECQ</name>
<comment type="caution">
    <text evidence="1">The sequence shown here is derived from an EMBL/GenBank/DDBJ whole genome shotgun (WGS) entry which is preliminary data.</text>
</comment>
<dbReference type="OrthoDB" id="186791at2759"/>
<gene>
    <name evidence="1" type="ORF">GDO78_002159</name>
</gene>
<evidence type="ECO:0008006" key="3">
    <source>
        <dbReference type="Google" id="ProtNLM"/>
    </source>
</evidence>
<dbReference type="PANTHER" id="PTHR35845:SF1">
    <property type="entry name" value="SPERMATOGENESIS-ASSOCIATED SERINE-RICH PROTEIN 1"/>
    <property type="match status" value="1"/>
</dbReference>
<dbReference type="Proteomes" id="UP000770717">
    <property type="component" value="Unassembled WGS sequence"/>
</dbReference>
<dbReference type="EMBL" id="WNTK01000001">
    <property type="protein sequence ID" value="KAG9494662.1"/>
    <property type="molecule type" value="Genomic_DNA"/>
</dbReference>
<sequence length="258" mass="29903">MRSAHPPGATFPSNPDVLEHCNNLLHYDCNCKQDKWHSNREEEKDERSFFPNIHCNVPTYPNYQDGKPCIRWLPSPRYSEAPLPHIKDIKFPEQIRLQRTYPRSCLHVGSEWSFYPNFGCPFTYHAGKRCIFGGVHKSSLVGSQVQTLTMSTGKKKKVFDLRNGIPEAYPGDKPFHSVEYSPDFHKLGSAMPVVISRESYKIKADTFIPLQKLPKRPSIPYKVKIHMQNMEEEKRDVEELNRWKPAQRSFLFELPGNG</sequence>
<evidence type="ECO:0000313" key="1">
    <source>
        <dbReference type="EMBL" id="KAG9494662.1"/>
    </source>
</evidence>
<reference evidence="1" key="1">
    <citation type="thesis" date="2020" institute="ProQuest LLC" country="789 East Eisenhower Parkway, Ann Arbor, MI, USA">
        <title>Comparative Genomics and Chromosome Evolution.</title>
        <authorList>
            <person name="Mudd A.B."/>
        </authorList>
    </citation>
    <scope>NUCLEOTIDE SEQUENCE</scope>
    <source>
        <strain evidence="1">HN-11 Male</strain>
        <tissue evidence="1">Kidney and liver</tissue>
    </source>
</reference>
<accession>A0A8J6KIV9</accession>
<dbReference type="PANTHER" id="PTHR35845">
    <property type="entry name" value="SPERMATOGENESIS-ASSOCIATED SERINE-RICH PROTEIN 1"/>
    <property type="match status" value="1"/>
</dbReference>
<dbReference type="AlphaFoldDB" id="A0A8J6KIV9"/>
<dbReference type="Pfam" id="PF15160">
    <property type="entry name" value="SASRP1"/>
    <property type="match status" value="1"/>
</dbReference>
<protein>
    <recommendedName>
        <fullName evidence="3">Spermatogenesis-associated serine-rich protein 1</fullName>
    </recommendedName>
</protein>
<proteinExistence type="predicted"/>
<organism evidence="1 2">
    <name type="scientific">Eleutherodactylus coqui</name>
    <name type="common">Puerto Rican coqui</name>
    <dbReference type="NCBI Taxonomy" id="57060"/>
    <lineage>
        <taxon>Eukaryota</taxon>
        <taxon>Metazoa</taxon>
        <taxon>Chordata</taxon>
        <taxon>Craniata</taxon>
        <taxon>Vertebrata</taxon>
        <taxon>Euteleostomi</taxon>
        <taxon>Amphibia</taxon>
        <taxon>Batrachia</taxon>
        <taxon>Anura</taxon>
        <taxon>Neobatrachia</taxon>
        <taxon>Hyloidea</taxon>
        <taxon>Eleutherodactylidae</taxon>
        <taxon>Eleutherodactylinae</taxon>
        <taxon>Eleutherodactylus</taxon>
        <taxon>Eleutherodactylus</taxon>
    </lineage>
</organism>
<keyword evidence="2" id="KW-1185">Reference proteome</keyword>